<organism evidence="1 3">
    <name type="scientific">Trichuris suis</name>
    <name type="common">pig whipworm</name>
    <dbReference type="NCBI Taxonomy" id="68888"/>
    <lineage>
        <taxon>Eukaryota</taxon>
        <taxon>Metazoa</taxon>
        <taxon>Ecdysozoa</taxon>
        <taxon>Nematoda</taxon>
        <taxon>Enoplea</taxon>
        <taxon>Dorylaimia</taxon>
        <taxon>Trichinellida</taxon>
        <taxon>Trichuridae</taxon>
        <taxon>Trichuris</taxon>
    </lineage>
</organism>
<gene>
    <name evidence="1" type="ORF">M513_01075</name>
    <name evidence="2" type="ORF">M514_01075</name>
</gene>
<evidence type="ECO:0000313" key="3">
    <source>
        <dbReference type="Proteomes" id="UP000030764"/>
    </source>
</evidence>
<proteinExistence type="predicted"/>
<accession>A0A085MKU6</accession>
<keyword evidence="3" id="KW-1185">Reference proteome</keyword>
<dbReference type="Proteomes" id="UP000030758">
    <property type="component" value="Unassembled WGS sequence"/>
</dbReference>
<dbReference type="AlphaFoldDB" id="A0A085MKU6"/>
<evidence type="ECO:0000313" key="2">
    <source>
        <dbReference type="EMBL" id="KFD61885.1"/>
    </source>
</evidence>
<protein>
    <submittedName>
        <fullName evidence="1">Uncharacterized protein</fullName>
    </submittedName>
</protein>
<dbReference type="EMBL" id="KL363186">
    <property type="protein sequence ID" value="KFD57842.1"/>
    <property type="molecule type" value="Genomic_DNA"/>
</dbReference>
<reference evidence="1 3" key="1">
    <citation type="journal article" date="2014" name="Nat. Genet.">
        <title>Genome and transcriptome of the porcine whipworm Trichuris suis.</title>
        <authorList>
            <person name="Jex A.R."/>
            <person name="Nejsum P."/>
            <person name="Schwarz E.M."/>
            <person name="Hu L."/>
            <person name="Young N.D."/>
            <person name="Hall R.S."/>
            <person name="Korhonen P.K."/>
            <person name="Liao S."/>
            <person name="Thamsborg S."/>
            <person name="Xia J."/>
            <person name="Xu P."/>
            <person name="Wang S."/>
            <person name="Scheerlinck J.P."/>
            <person name="Hofmann A."/>
            <person name="Sternberg P.W."/>
            <person name="Wang J."/>
            <person name="Gasser R.B."/>
        </authorList>
    </citation>
    <scope>NUCLEOTIDE SEQUENCE [LARGE SCALE GENOMIC DNA]</scope>
    <source>
        <strain evidence="2">DCEP-RM93F</strain>
        <strain evidence="1">DCEP-RM93M</strain>
    </source>
</reference>
<evidence type="ECO:0000313" key="1">
    <source>
        <dbReference type="EMBL" id="KFD57842.1"/>
    </source>
</evidence>
<dbReference type="EMBL" id="KL367608">
    <property type="protein sequence ID" value="KFD61885.1"/>
    <property type="molecule type" value="Genomic_DNA"/>
</dbReference>
<name>A0A085MKU6_9BILA</name>
<dbReference type="Proteomes" id="UP000030764">
    <property type="component" value="Unassembled WGS sequence"/>
</dbReference>
<sequence length="82" mass="9192">MESSTFTDEELNVHVRAIDAGDGVSGESRKFSHNFDFNNKSIFNVPEGTHVPGEPISSLKNNYTLKALYKLRSRYVCAGRIK</sequence>